<feature type="compositionally biased region" description="Basic and acidic residues" evidence="1">
    <location>
        <begin position="367"/>
        <end position="428"/>
    </location>
</feature>
<feature type="transmembrane region" description="Helical" evidence="2">
    <location>
        <begin position="217"/>
        <end position="238"/>
    </location>
</feature>
<gene>
    <name evidence="3" type="ORF">CC84DRAFT_1190388</name>
</gene>
<dbReference type="RefSeq" id="XP_018031629.1">
    <property type="nucleotide sequence ID" value="XM_018181113.1"/>
</dbReference>
<feature type="compositionally biased region" description="Polar residues" evidence="1">
    <location>
        <begin position="176"/>
        <end position="186"/>
    </location>
</feature>
<name>A0A177C0E5_9PLEO</name>
<dbReference type="GeneID" id="28764599"/>
<evidence type="ECO:0000256" key="2">
    <source>
        <dbReference type="SAM" id="Phobius"/>
    </source>
</evidence>
<evidence type="ECO:0000256" key="1">
    <source>
        <dbReference type="SAM" id="MobiDB-lite"/>
    </source>
</evidence>
<keyword evidence="4" id="KW-1185">Reference proteome</keyword>
<accession>A0A177C0E5</accession>
<dbReference type="OrthoDB" id="3798694at2759"/>
<keyword evidence="2" id="KW-0812">Transmembrane</keyword>
<feature type="compositionally biased region" description="Polar residues" evidence="1">
    <location>
        <begin position="306"/>
        <end position="315"/>
    </location>
</feature>
<feature type="compositionally biased region" description="Polar residues" evidence="1">
    <location>
        <begin position="76"/>
        <end position="95"/>
    </location>
</feature>
<keyword evidence="2" id="KW-1133">Transmembrane helix</keyword>
<dbReference type="AlphaFoldDB" id="A0A177C0E5"/>
<protein>
    <submittedName>
        <fullName evidence="3">Uncharacterized protein</fullName>
    </submittedName>
</protein>
<evidence type="ECO:0000313" key="4">
    <source>
        <dbReference type="Proteomes" id="UP000077069"/>
    </source>
</evidence>
<organism evidence="3 4">
    <name type="scientific">Paraphaeosphaeria sporulosa</name>
    <dbReference type="NCBI Taxonomy" id="1460663"/>
    <lineage>
        <taxon>Eukaryota</taxon>
        <taxon>Fungi</taxon>
        <taxon>Dikarya</taxon>
        <taxon>Ascomycota</taxon>
        <taxon>Pezizomycotina</taxon>
        <taxon>Dothideomycetes</taxon>
        <taxon>Pleosporomycetidae</taxon>
        <taxon>Pleosporales</taxon>
        <taxon>Massarineae</taxon>
        <taxon>Didymosphaeriaceae</taxon>
        <taxon>Paraphaeosphaeria</taxon>
    </lineage>
</organism>
<evidence type="ECO:0000313" key="3">
    <source>
        <dbReference type="EMBL" id="OAG01264.1"/>
    </source>
</evidence>
<feature type="compositionally biased region" description="Basic and acidic residues" evidence="1">
    <location>
        <begin position="192"/>
        <end position="206"/>
    </location>
</feature>
<feature type="compositionally biased region" description="Low complexity" evidence="1">
    <location>
        <begin position="32"/>
        <end position="57"/>
    </location>
</feature>
<feature type="region of interest" description="Disordered" evidence="1">
    <location>
        <begin position="303"/>
        <end position="447"/>
    </location>
</feature>
<feature type="region of interest" description="Disordered" evidence="1">
    <location>
        <begin position="1"/>
        <end position="206"/>
    </location>
</feature>
<reference evidence="3 4" key="1">
    <citation type="submission" date="2016-05" db="EMBL/GenBank/DDBJ databases">
        <title>Comparative analysis of secretome profiles of manganese(II)-oxidizing ascomycete fungi.</title>
        <authorList>
            <consortium name="DOE Joint Genome Institute"/>
            <person name="Zeiner C.A."/>
            <person name="Purvine S.O."/>
            <person name="Zink E.M."/>
            <person name="Wu S."/>
            <person name="Pasa-Tolic L."/>
            <person name="Chaput D.L."/>
            <person name="Haridas S."/>
            <person name="Grigoriev I.V."/>
            <person name="Santelli C.M."/>
            <person name="Hansel C.M."/>
        </authorList>
    </citation>
    <scope>NUCLEOTIDE SEQUENCE [LARGE SCALE GENOMIC DNA]</scope>
    <source>
        <strain evidence="3 4">AP3s5-JAC2a</strain>
    </source>
</reference>
<keyword evidence="2" id="KW-0472">Membrane</keyword>
<feature type="compositionally biased region" description="Low complexity" evidence="1">
    <location>
        <begin position="97"/>
        <end position="110"/>
    </location>
</feature>
<dbReference type="STRING" id="1460663.A0A177C0E5"/>
<feature type="compositionally biased region" description="Basic and acidic residues" evidence="1">
    <location>
        <begin position="336"/>
        <end position="345"/>
    </location>
</feature>
<sequence>MGLYHRRRPSPIQIFPTRVRRQDATASQSPKSPESSAPSQVSSQAATTEAPQSTAAPATPPPPPTPSSSSAQEQPRPSSSSSATRQPQQSSTPAVPTSVESSTAKESTSTSDERTSSSGIASSVPVALPVFSSSPTSTSQSTALPSPTGGSSFVSRRPASSPPSQTGSSSALSDFEPSTTRSTFVPAQSELDGEREGLGRHRTEHQEGPIISKGAEAAAITLSILGFIALIAGLVWFLRHRRRRRNESSMRHAEDAFNPGNSGSLHAPETAHIDYDGPPPSLAHMTKSSTSSTELFAGAHYERPETVSTKSNNSRIRAAPSIAPPQPTPNPFADPPRNKAYDQLRGRPRSTTLTDRGSWVGNPFKDPASERFDPFGELQEKARAERRKYVEEARREAEDRRRREDEQDYLEKERAGLSVPKRDERKGSDVTVGGMGVLDRSGDGRWS</sequence>
<feature type="compositionally biased region" description="Low complexity" evidence="1">
    <location>
        <begin position="158"/>
        <end position="173"/>
    </location>
</feature>
<feature type="compositionally biased region" description="Pro residues" evidence="1">
    <location>
        <begin position="322"/>
        <end position="334"/>
    </location>
</feature>
<dbReference type="EMBL" id="KV441558">
    <property type="protein sequence ID" value="OAG01264.1"/>
    <property type="molecule type" value="Genomic_DNA"/>
</dbReference>
<dbReference type="Proteomes" id="UP000077069">
    <property type="component" value="Unassembled WGS sequence"/>
</dbReference>
<feature type="compositionally biased region" description="Low complexity" evidence="1">
    <location>
        <begin position="129"/>
        <end position="148"/>
    </location>
</feature>
<proteinExistence type="predicted"/>
<dbReference type="InParanoid" id="A0A177C0E5"/>